<evidence type="ECO:0000256" key="1">
    <source>
        <dbReference type="ARBA" id="ARBA00023125"/>
    </source>
</evidence>
<feature type="DNA-binding region" description="H-T-H motif" evidence="2">
    <location>
        <begin position="25"/>
        <end position="44"/>
    </location>
</feature>
<reference evidence="4 5" key="1">
    <citation type="journal article" date="2017" name="Environ. Microbiol.">
        <title>Genomic and physiological analyses of 'Reinekea forsetii' reveal a versatile opportunistic lifestyle during spring algae blooms.</title>
        <authorList>
            <person name="Avci B."/>
            <person name="Hahnke R.L."/>
            <person name="Chafee M."/>
            <person name="Fischer T."/>
            <person name="Gruber-Vodicka H."/>
            <person name="Tegetmeyer H.E."/>
            <person name="Harder J."/>
            <person name="Fuchs B.M."/>
            <person name="Amann R.I."/>
            <person name="Teeling H."/>
        </authorList>
    </citation>
    <scope>NUCLEOTIDE SEQUENCE [LARGE SCALE GENOMIC DNA]</scope>
    <source>
        <strain evidence="4 5">Hel1_31_D35</strain>
    </source>
</reference>
<keyword evidence="1 2" id="KW-0238">DNA-binding</keyword>
<dbReference type="Pfam" id="PF00440">
    <property type="entry name" value="TetR_N"/>
    <property type="match status" value="1"/>
</dbReference>
<dbReference type="PANTHER" id="PTHR30055:SF222">
    <property type="entry name" value="REGULATORY PROTEIN"/>
    <property type="match status" value="1"/>
</dbReference>
<protein>
    <submittedName>
        <fullName evidence="4">Transcriptional regulator, TetR family</fullName>
    </submittedName>
</protein>
<dbReference type="OrthoDB" id="5705802at2"/>
<dbReference type="PROSITE" id="PS01081">
    <property type="entry name" value="HTH_TETR_1"/>
    <property type="match status" value="1"/>
</dbReference>
<evidence type="ECO:0000259" key="3">
    <source>
        <dbReference type="PROSITE" id="PS50977"/>
    </source>
</evidence>
<name>A0A2K8KPX8_9GAMM</name>
<keyword evidence="5" id="KW-1185">Reference proteome</keyword>
<dbReference type="InterPro" id="IPR023772">
    <property type="entry name" value="DNA-bd_HTH_TetR-type_CS"/>
</dbReference>
<dbReference type="KEGG" id="rfo:REIFOR_00921"/>
<evidence type="ECO:0000313" key="4">
    <source>
        <dbReference type="EMBL" id="ATX76089.1"/>
    </source>
</evidence>
<dbReference type="PROSITE" id="PS50977">
    <property type="entry name" value="HTH_TETR_2"/>
    <property type="match status" value="1"/>
</dbReference>
<dbReference type="Gene3D" id="1.10.357.10">
    <property type="entry name" value="Tetracycline Repressor, domain 2"/>
    <property type="match status" value="1"/>
</dbReference>
<evidence type="ECO:0000313" key="5">
    <source>
        <dbReference type="Proteomes" id="UP000229757"/>
    </source>
</evidence>
<dbReference type="Proteomes" id="UP000229757">
    <property type="component" value="Chromosome"/>
</dbReference>
<dbReference type="PRINTS" id="PR00455">
    <property type="entry name" value="HTHTETR"/>
</dbReference>
<sequence length="189" mass="20982">MTDKRTQLINAATDLFAREGFWNTSTARIAKHAGVATGTLFNYFASKEALIDAVYVEIKTRVADATLPGLPDLNDTVACFNHFWCTYIRWGVDNPIEHDLLQQMKLANMASQEAETQLHQQFAVMGQLLEHFSRLDNTVAVPLPYMIKLIFAQLEVAIDSAIDANLTGAALQQHIDTGFAIALRSLTIN</sequence>
<dbReference type="InterPro" id="IPR050109">
    <property type="entry name" value="HTH-type_TetR-like_transc_reg"/>
</dbReference>
<dbReference type="RefSeq" id="WP_100256458.1">
    <property type="nucleotide sequence ID" value="NZ_CP011797.1"/>
</dbReference>
<gene>
    <name evidence="4" type="ORF">REIFOR_00921</name>
</gene>
<dbReference type="InterPro" id="IPR009057">
    <property type="entry name" value="Homeodomain-like_sf"/>
</dbReference>
<feature type="domain" description="HTH tetR-type" evidence="3">
    <location>
        <begin position="2"/>
        <end position="62"/>
    </location>
</feature>
<dbReference type="SUPFAM" id="SSF46689">
    <property type="entry name" value="Homeodomain-like"/>
    <property type="match status" value="1"/>
</dbReference>
<organism evidence="4 5">
    <name type="scientific">Reinekea forsetii</name>
    <dbReference type="NCBI Taxonomy" id="1336806"/>
    <lineage>
        <taxon>Bacteria</taxon>
        <taxon>Pseudomonadati</taxon>
        <taxon>Pseudomonadota</taxon>
        <taxon>Gammaproteobacteria</taxon>
        <taxon>Oceanospirillales</taxon>
        <taxon>Saccharospirillaceae</taxon>
        <taxon>Reinekea</taxon>
    </lineage>
</organism>
<dbReference type="InterPro" id="IPR001647">
    <property type="entry name" value="HTH_TetR"/>
</dbReference>
<evidence type="ECO:0000256" key="2">
    <source>
        <dbReference type="PROSITE-ProRule" id="PRU00335"/>
    </source>
</evidence>
<proteinExistence type="predicted"/>
<dbReference type="GO" id="GO:0003677">
    <property type="term" value="F:DNA binding"/>
    <property type="evidence" value="ECO:0007669"/>
    <property type="project" value="UniProtKB-UniRule"/>
</dbReference>
<dbReference type="EMBL" id="CP011797">
    <property type="protein sequence ID" value="ATX76089.1"/>
    <property type="molecule type" value="Genomic_DNA"/>
</dbReference>
<dbReference type="AlphaFoldDB" id="A0A2K8KPX8"/>
<accession>A0A2K8KPX8</accession>
<dbReference type="PANTHER" id="PTHR30055">
    <property type="entry name" value="HTH-TYPE TRANSCRIPTIONAL REGULATOR RUTR"/>
    <property type="match status" value="1"/>
</dbReference>